<feature type="transmembrane region" description="Helical" evidence="1">
    <location>
        <begin position="138"/>
        <end position="156"/>
    </location>
</feature>
<keyword evidence="1" id="KW-0472">Membrane</keyword>
<name>A0A2P5AG09_TREOI</name>
<proteinExistence type="predicted"/>
<comment type="caution">
    <text evidence="2">The sequence shown here is derived from an EMBL/GenBank/DDBJ whole genome shotgun (WGS) entry which is preliminary data.</text>
</comment>
<dbReference type="InParanoid" id="A0A2P5AG09"/>
<dbReference type="AlphaFoldDB" id="A0A2P5AG09"/>
<keyword evidence="1" id="KW-0812">Transmembrane</keyword>
<reference evidence="3" key="1">
    <citation type="submission" date="2016-06" db="EMBL/GenBank/DDBJ databases">
        <title>Parallel loss of symbiosis genes in relatives of nitrogen-fixing non-legume Parasponia.</title>
        <authorList>
            <person name="Van Velzen R."/>
            <person name="Holmer R."/>
            <person name="Bu F."/>
            <person name="Rutten L."/>
            <person name="Van Zeijl A."/>
            <person name="Liu W."/>
            <person name="Santuari L."/>
            <person name="Cao Q."/>
            <person name="Sharma T."/>
            <person name="Shen D."/>
            <person name="Roswanjaya Y."/>
            <person name="Wardhani T."/>
            <person name="Kalhor M.S."/>
            <person name="Jansen J."/>
            <person name="Van den Hoogen J."/>
            <person name="Gungor B."/>
            <person name="Hartog M."/>
            <person name="Hontelez J."/>
            <person name="Verver J."/>
            <person name="Yang W.-C."/>
            <person name="Schijlen E."/>
            <person name="Repin R."/>
            <person name="Schilthuizen M."/>
            <person name="Schranz E."/>
            <person name="Heidstra R."/>
            <person name="Miyata K."/>
            <person name="Fedorova E."/>
            <person name="Kohlen W."/>
            <person name="Bisseling T."/>
            <person name="Smit S."/>
            <person name="Geurts R."/>
        </authorList>
    </citation>
    <scope>NUCLEOTIDE SEQUENCE [LARGE SCALE GENOMIC DNA]</scope>
    <source>
        <strain evidence="3">cv. RG33-2</strain>
    </source>
</reference>
<evidence type="ECO:0000256" key="1">
    <source>
        <dbReference type="SAM" id="Phobius"/>
    </source>
</evidence>
<organism evidence="2 3">
    <name type="scientific">Trema orientale</name>
    <name type="common">Charcoal tree</name>
    <name type="synonym">Celtis orientalis</name>
    <dbReference type="NCBI Taxonomy" id="63057"/>
    <lineage>
        <taxon>Eukaryota</taxon>
        <taxon>Viridiplantae</taxon>
        <taxon>Streptophyta</taxon>
        <taxon>Embryophyta</taxon>
        <taxon>Tracheophyta</taxon>
        <taxon>Spermatophyta</taxon>
        <taxon>Magnoliopsida</taxon>
        <taxon>eudicotyledons</taxon>
        <taxon>Gunneridae</taxon>
        <taxon>Pentapetalae</taxon>
        <taxon>rosids</taxon>
        <taxon>fabids</taxon>
        <taxon>Rosales</taxon>
        <taxon>Cannabaceae</taxon>
        <taxon>Trema</taxon>
    </lineage>
</organism>
<keyword evidence="1" id="KW-1133">Transmembrane helix</keyword>
<dbReference type="EMBL" id="JXTC01000882">
    <property type="protein sequence ID" value="PON35476.1"/>
    <property type="molecule type" value="Genomic_DNA"/>
</dbReference>
<keyword evidence="3" id="KW-1185">Reference proteome</keyword>
<dbReference type="Proteomes" id="UP000237000">
    <property type="component" value="Unassembled WGS sequence"/>
</dbReference>
<sequence length="157" mass="16750">MHTRLDTRKLTFRFGYDTGAALSLVLSSSALRTSQHPSTLTPSPAHLTLSFRPSQSAPSLTIKISTHSLNSLSRSARRTTSHSFSPAQPTAPLTLLIPSSSVPLAFSLAHTLALSDLLSLPSSLGLSHRCLLTWKTKSLAIGSLLFVGPAGVFYLLI</sequence>
<accession>A0A2P5AG09</accession>
<gene>
    <name evidence="2" type="ORF">TorRG33x02_351260</name>
</gene>
<evidence type="ECO:0000313" key="3">
    <source>
        <dbReference type="Proteomes" id="UP000237000"/>
    </source>
</evidence>
<evidence type="ECO:0000313" key="2">
    <source>
        <dbReference type="EMBL" id="PON35476.1"/>
    </source>
</evidence>
<protein>
    <submittedName>
        <fullName evidence="2">Uncharacterized protein</fullName>
    </submittedName>
</protein>